<dbReference type="EC" id="2.1.1.56" evidence="2"/>
<keyword evidence="15" id="KW-1185">Reference proteome</keyword>
<evidence type="ECO:0000256" key="2">
    <source>
        <dbReference type="ARBA" id="ARBA00011926"/>
    </source>
</evidence>
<gene>
    <name evidence="14" type="ORF">GJ744_001511</name>
</gene>
<evidence type="ECO:0000256" key="5">
    <source>
        <dbReference type="ARBA" id="ARBA00022691"/>
    </source>
</evidence>
<dbReference type="GO" id="GO:0004482">
    <property type="term" value="F:mRNA 5'-cap (guanine-N7-)-methyltransferase activity"/>
    <property type="evidence" value="ECO:0007669"/>
    <property type="project" value="UniProtKB-EC"/>
</dbReference>
<dbReference type="GO" id="GO:0005634">
    <property type="term" value="C:nucleus"/>
    <property type="evidence" value="ECO:0007669"/>
    <property type="project" value="TreeGrafter"/>
</dbReference>
<evidence type="ECO:0000259" key="13">
    <source>
        <dbReference type="PROSITE" id="PS51562"/>
    </source>
</evidence>
<dbReference type="PROSITE" id="PS51562">
    <property type="entry name" value="RNA_CAP0_MT"/>
    <property type="match status" value="1"/>
</dbReference>
<evidence type="ECO:0000256" key="9">
    <source>
        <dbReference type="ARBA" id="ARBA00033387"/>
    </source>
</evidence>
<feature type="domain" description="MRNA cap 0 methyltransferase" evidence="13">
    <location>
        <begin position="344"/>
        <end position="705"/>
    </location>
</feature>
<dbReference type="EMBL" id="JAACFV010000121">
    <property type="protein sequence ID" value="KAF7504990.1"/>
    <property type="molecule type" value="Genomic_DNA"/>
</dbReference>
<feature type="compositionally biased region" description="Basic residues" evidence="12">
    <location>
        <begin position="207"/>
        <end position="217"/>
    </location>
</feature>
<keyword evidence="7" id="KW-0507">mRNA processing</keyword>
<keyword evidence="7" id="KW-0506">mRNA capping</keyword>
<dbReference type="Proteomes" id="UP000606974">
    <property type="component" value="Unassembled WGS sequence"/>
</dbReference>
<evidence type="ECO:0000256" key="1">
    <source>
        <dbReference type="ARBA" id="ARBA00003378"/>
    </source>
</evidence>
<reference evidence="14" key="1">
    <citation type="submission" date="2020-02" db="EMBL/GenBank/DDBJ databases">
        <authorList>
            <person name="Palmer J.M."/>
        </authorList>
    </citation>
    <scope>NUCLEOTIDE SEQUENCE</scope>
    <source>
        <strain evidence="14">EPUS1.4</strain>
        <tissue evidence="14">Thallus</tissue>
    </source>
</reference>
<dbReference type="PANTHER" id="PTHR12189:SF2">
    <property type="entry name" value="MRNA CAP GUANINE-N7 METHYLTRANSFERASE"/>
    <property type="match status" value="1"/>
</dbReference>
<dbReference type="GO" id="GO:0003723">
    <property type="term" value="F:RNA binding"/>
    <property type="evidence" value="ECO:0007669"/>
    <property type="project" value="UniProtKB-KW"/>
</dbReference>
<dbReference type="CDD" id="cd02440">
    <property type="entry name" value="AdoMet_MTases"/>
    <property type="match status" value="1"/>
</dbReference>
<accession>A0A8H7A9B3</accession>
<protein>
    <recommendedName>
        <fullName evidence="11">mRNA cap guanine-N(7) methyltransferase</fullName>
        <ecNumber evidence="2">2.1.1.56</ecNumber>
    </recommendedName>
    <alternativeName>
        <fullName evidence="8">mRNA (guanine-N(7))-methyltransferase</fullName>
    </alternativeName>
    <alternativeName>
        <fullName evidence="9">mRNA cap methyltransferase</fullName>
    </alternativeName>
</protein>
<dbReference type="AlphaFoldDB" id="A0A8H7A9B3"/>
<dbReference type="SUPFAM" id="SSF53335">
    <property type="entry name" value="S-adenosyl-L-methionine-dependent methyltransferases"/>
    <property type="match status" value="1"/>
</dbReference>
<keyword evidence="6" id="KW-0694">RNA-binding</keyword>
<evidence type="ECO:0000313" key="14">
    <source>
        <dbReference type="EMBL" id="KAF7504990.1"/>
    </source>
</evidence>
<evidence type="ECO:0000256" key="8">
    <source>
        <dbReference type="ARBA" id="ARBA00032772"/>
    </source>
</evidence>
<evidence type="ECO:0000256" key="4">
    <source>
        <dbReference type="ARBA" id="ARBA00022679"/>
    </source>
</evidence>
<dbReference type="OrthoDB" id="10248867at2759"/>
<dbReference type="Gene3D" id="3.40.50.150">
    <property type="entry name" value="Vaccinia Virus protein VP39"/>
    <property type="match status" value="1"/>
</dbReference>
<feature type="compositionally biased region" description="Polar residues" evidence="12">
    <location>
        <begin position="559"/>
        <end position="584"/>
    </location>
</feature>
<feature type="compositionally biased region" description="Basic residues" evidence="12">
    <location>
        <begin position="226"/>
        <end position="239"/>
    </location>
</feature>
<evidence type="ECO:0000256" key="3">
    <source>
        <dbReference type="ARBA" id="ARBA00022603"/>
    </source>
</evidence>
<evidence type="ECO:0000256" key="12">
    <source>
        <dbReference type="SAM" id="MobiDB-lite"/>
    </source>
</evidence>
<evidence type="ECO:0000256" key="6">
    <source>
        <dbReference type="ARBA" id="ARBA00022884"/>
    </source>
</evidence>
<feature type="region of interest" description="Disordered" evidence="12">
    <location>
        <begin position="547"/>
        <end position="585"/>
    </location>
</feature>
<dbReference type="InterPro" id="IPR004971">
    <property type="entry name" value="mRNA_G-N7_MeTrfase_dom"/>
</dbReference>
<dbReference type="InterPro" id="IPR039753">
    <property type="entry name" value="RG7MT1"/>
</dbReference>
<comment type="catalytic activity">
    <reaction evidence="10">
        <text>a 5'-end (5'-triphosphoguanosine)-ribonucleoside in mRNA + S-adenosyl-L-methionine = a 5'-end (N(7)-methyl 5'-triphosphoguanosine)-ribonucleoside in mRNA + S-adenosyl-L-homocysteine</text>
        <dbReference type="Rhea" id="RHEA:67008"/>
        <dbReference type="Rhea" id="RHEA-COMP:17166"/>
        <dbReference type="Rhea" id="RHEA-COMP:17167"/>
        <dbReference type="ChEBI" id="CHEBI:57856"/>
        <dbReference type="ChEBI" id="CHEBI:59789"/>
        <dbReference type="ChEBI" id="CHEBI:156461"/>
        <dbReference type="ChEBI" id="CHEBI:167617"/>
        <dbReference type="EC" id="2.1.1.56"/>
    </reaction>
</comment>
<keyword evidence="5" id="KW-0949">S-adenosyl-L-methionine</keyword>
<evidence type="ECO:0000256" key="10">
    <source>
        <dbReference type="ARBA" id="ARBA00044712"/>
    </source>
</evidence>
<sequence>MSETPSDPAATRTGRRRSSVVYDPARDVFQPAPDTLPTVTEERVQAAANRGIPEQGLDHKPHSDSIPRIPPSTMRPEIGKKRQRSPSPTSRQASSDDRVLSPPPEKKRRSSVTEQSLPSVSSRIPSPPPPAQKLTEPSLTDSTHPLKQHVDAKVSVDHSTSSSTLRQDGQMSSQGGITPQSRNIHRLHTDRSHVDDKDDNRNDGSSQRRRSPQRRRNGERYSPAPRRSRTRSPIRRRSPKANTRSVYGRRDPPPAPRRSRSPSPIRRSPPREEQSIRRPGGGTGRGRNVLAIAQRLAEERERHEEAQNAQIQRDRGVQQMSNQFYNARPEWVKERGRDWRKNESKIKGLRSFNNWIKSCIIQKFSPEEAPQVEELGWGEEPKAPAERKPLLVLDIGCGKGGDLGKWQLAPQTVGLYVGLDPAHQSIRQAHERYNEMRRRRKPIFDARFHVQDCFGEWIGDIPIVKEVGIDPNAGHGGPSKWAGGGFDVVTIMFSMHYAFESEQKARMMLRNVAGALKKGGRFIGVVPNSDAIAEQVVKWCRANKDKKHGGAEVTRGEADTNSTPAANGQDATNPDQQTDESFNSPPHWGNSLYSVRFGTDRPVPQDGVFRDPPFGWKYMYWMEEAVDVPEYVVPWEAFRAVAEGFNLEQRYRKPFLEVWEAESRDRELRELAGRMGVLDRAGNLGITGEEREAVAFYHAFCFVKV</sequence>
<feature type="compositionally biased region" description="Polar residues" evidence="12">
    <location>
        <begin position="157"/>
        <end position="182"/>
    </location>
</feature>
<proteinExistence type="predicted"/>
<comment type="caution">
    <text evidence="14">The sequence shown here is derived from an EMBL/GenBank/DDBJ whole genome shotgun (WGS) entry which is preliminary data.</text>
</comment>
<feature type="compositionally biased region" description="Polar residues" evidence="12">
    <location>
        <begin position="135"/>
        <end position="145"/>
    </location>
</feature>
<evidence type="ECO:0000313" key="15">
    <source>
        <dbReference type="Proteomes" id="UP000606974"/>
    </source>
</evidence>
<evidence type="ECO:0000256" key="7">
    <source>
        <dbReference type="ARBA" id="ARBA00023042"/>
    </source>
</evidence>
<feature type="compositionally biased region" description="Basic and acidic residues" evidence="12">
    <location>
        <begin position="548"/>
        <end position="558"/>
    </location>
</feature>
<dbReference type="InterPro" id="IPR029063">
    <property type="entry name" value="SAM-dependent_MTases_sf"/>
</dbReference>
<dbReference type="PANTHER" id="PTHR12189">
    <property type="entry name" value="MRNA GUANINE-7- METHYLTRANSFERASE"/>
    <property type="match status" value="1"/>
</dbReference>
<feature type="region of interest" description="Disordered" evidence="12">
    <location>
        <begin position="1"/>
        <end position="288"/>
    </location>
</feature>
<organism evidence="14 15">
    <name type="scientific">Endocarpon pusillum</name>
    <dbReference type="NCBI Taxonomy" id="364733"/>
    <lineage>
        <taxon>Eukaryota</taxon>
        <taxon>Fungi</taxon>
        <taxon>Dikarya</taxon>
        <taxon>Ascomycota</taxon>
        <taxon>Pezizomycotina</taxon>
        <taxon>Eurotiomycetes</taxon>
        <taxon>Chaetothyriomycetidae</taxon>
        <taxon>Verrucariales</taxon>
        <taxon>Verrucariaceae</taxon>
        <taxon>Endocarpon</taxon>
    </lineage>
</organism>
<feature type="compositionally biased region" description="Basic and acidic residues" evidence="12">
    <location>
        <begin position="56"/>
        <end position="65"/>
    </location>
</feature>
<evidence type="ECO:0000256" key="11">
    <source>
        <dbReference type="ARBA" id="ARBA00049739"/>
    </source>
</evidence>
<name>A0A8H7A9B3_9EURO</name>
<dbReference type="Pfam" id="PF03291">
    <property type="entry name" value="mRNA_G-N7_MeTrfase"/>
    <property type="match status" value="2"/>
</dbReference>
<comment type="function">
    <text evidence="1">Responsible for methylating the 5'-cap structure of mRNAs.</text>
</comment>
<keyword evidence="4" id="KW-0808">Transferase</keyword>
<feature type="compositionally biased region" description="Basic and acidic residues" evidence="12">
    <location>
        <begin position="187"/>
        <end position="202"/>
    </location>
</feature>
<keyword evidence="3" id="KW-0489">Methyltransferase</keyword>